<dbReference type="Pfam" id="PF13365">
    <property type="entry name" value="Trypsin_2"/>
    <property type="match status" value="1"/>
</dbReference>
<dbReference type="Proteomes" id="UP000332933">
    <property type="component" value="Unassembled WGS sequence"/>
</dbReference>
<feature type="chain" id="PRO_5033436700" evidence="4">
    <location>
        <begin position="24"/>
        <end position="585"/>
    </location>
</feature>
<dbReference type="InterPro" id="IPR043504">
    <property type="entry name" value="Peptidase_S1_PA_chymotrypsin"/>
</dbReference>
<dbReference type="SUPFAM" id="SSF50494">
    <property type="entry name" value="Trypsin-like serine proteases"/>
    <property type="match status" value="1"/>
</dbReference>
<dbReference type="Pfam" id="PF00024">
    <property type="entry name" value="PAN_1"/>
    <property type="match status" value="1"/>
</dbReference>
<feature type="domain" description="Apple" evidence="5">
    <location>
        <begin position="520"/>
        <end position="585"/>
    </location>
</feature>
<dbReference type="PROSITE" id="PS50948">
    <property type="entry name" value="PAN"/>
    <property type="match status" value="1"/>
</dbReference>
<evidence type="ECO:0000313" key="8">
    <source>
        <dbReference type="Proteomes" id="UP000332933"/>
    </source>
</evidence>
<keyword evidence="3" id="KW-1015">Disulfide bond</keyword>
<dbReference type="GO" id="GO:0006508">
    <property type="term" value="P:proteolysis"/>
    <property type="evidence" value="ECO:0007669"/>
    <property type="project" value="InterPro"/>
</dbReference>
<dbReference type="InterPro" id="IPR009003">
    <property type="entry name" value="Peptidase_S1_PA"/>
</dbReference>
<dbReference type="Pfam" id="PF14295">
    <property type="entry name" value="PAN_4"/>
    <property type="match status" value="3"/>
</dbReference>
<evidence type="ECO:0000256" key="2">
    <source>
        <dbReference type="ARBA" id="ARBA00023026"/>
    </source>
</evidence>
<keyword evidence="1" id="KW-0677">Repeat</keyword>
<keyword evidence="4" id="KW-0732">Signal</keyword>
<dbReference type="SMART" id="SM00223">
    <property type="entry name" value="APPLE"/>
    <property type="match status" value="3"/>
</dbReference>
<dbReference type="InterPro" id="IPR000177">
    <property type="entry name" value="Apple"/>
</dbReference>
<evidence type="ECO:0000313" key="7">
    <source>
        <dbReference type="EMBL" id="VFT81698.1"/>
    </source>
</evidence>
<feature type="signal peptide" evidence="4">
    <location>
        <begin position="1"/>
        <end position="23"/>
    </location>
</feature>
<accession>A0A485KBM8</accession>
<name>A0A485KBM8_9STRA</name>
<dbReference type="AlphaFoldDB" id="A0A485KBM8"/>
<evidence type="ECO:0000256" key="3">
    <source>
        <dbReference type="ARBA" id="ARBA00023157"/>
    </source>
</evidence>
<dbReference type="PANTHER" id="PTHR36234">
    <property type="entry name" value="LYSYL ENDOPEPTIDASE"/>
    <property type="match status" value="1"/>
</dbReference>
<dbReference type="CDD" id="cd01100">
    <property type="entry name" value="APPLE_Factor_XI_like"/>
    <property type="match status" value="2"/>
</dbReference>
<evidence type="ECO:0000256" key="4">
    <source>
        <dbReference type="SAM" id="SignalP"/>
    </source>
</evidence>
<dbReference type="PANTHER" id="PTHR36234:SF5">
    <property type="entry name" value="LYSYL ENDOPEPTIDASE"/>
    <property type="match status" value="1"/>
</dbReference>
<evidence type="ECO:0000259" key="5">
    <source>
        <dbReference type="PROSITE" id="PS50948"/>
    </source>
</evidence>
<evidence type="ECO:0000313" key="6">
    <source>
        <dbReference type="EMBL" id="KAF0712943.1"/>
    </source>
</evidence>
<dbReference type="Gene3D" id="3.50.4.10">
    <property type="entry name" value="Hepatocyte Growth Factor"/>
    <property type="match status" value="4"/>
</dbReference>
<evidence type="ECO:0000256" key="1">
    <source>
        <dbReference type="ARBA" id="ARBA00022737"/>
    </source>
</evidence>
<sequence length="585" mass="61328">MVFSVTKSAILAVCLSLLALSSAQDPFFDSDGDTESICNEDDSKNFVCYKASEPMKIRTAAAVARLKVGSQWCTGWLFGSEGHIITNNHCVPNDDVAAITIVEFDSITPGCDDIGRKGSHPGRHVANSTKLLANDVNLDYALLQLNLNAGMDLSAYGYLQAREAAATLNENAYVISHAGGFPKRIAMVKDNNAPGRITTTSYTEPRPTQCHSIDRLGHNLDTEGGSSGAPLLAAGSNLVLGLHNCGGCRQGTQEYGSNYAVKITQVVDSLRGKNLLPKDAVAGAVRPPATTTTTVAPTKCSAIEDNVDYAGFDVASTQRTSASDCCADCESTSGCKLFVWSNFNGGTCWLKSHQGTKSTVRGAKAAVLHKDNQPGQCTPEADNFDFEGNDIASTARPASGDCCADCAATPGCKVYVWSAFNGGMCWLKSAKGAKRFAFGARAASISSGDSSSCSAVEKETDYAGEDVAEARGSLESCCDTCKANDACHAYSWANGVCYLKGKRAGATRNANVHSGRVYKCAAVEANVDYVGHDVAAVQAEAAEDCCAICRGYATCKAFSFAHGTCYLKSAKGETKAGNGVFSASA</sequence>
<keyword evidence="8" id="KW-1185">Reference proteome</keyword>
<keyword evidence="2" id="KW-0843">Virulence</keyword>
<gene>
    <name evidence="7" type="primary">Aste57867_4593</name>
    <name evidence="6" type="ORF">As57867_004580</name>
    <name evidence="7" type="ORF">ASTE57867_4593</name>
</gene>
<reference evidence="6" key="2">
    <citation type="submission" date="2019-06" db="EMBL/GenBank/DDBJ databases">
        <title>Genomics analysis of Aphanomyces spp. identifies a new class of oomycete effector associated with host adaptation.</title>
        <authorList>
            <person name="Gaulin E."/>
        </authorList>
    </citation>
    <scope>NUCLEOTIDE SEQUENCE</scope>
    <source>
        <strain evidence="6">CBS 578.67</strain>
    </source>
</reference>
<dbReference type="OrthoDB" id="77539at2759"/>
<dbReference type="GO" id="GO:0005576">
    <property type="term" value="C:extracellular region"/>
    <property type="evidence" value="ECO:0007669"/>
    <property type="project" value="InterPro"/>
</dbReference>
<organism evidence="7 8">
    <name type="scientific">Aphanomyces stellatus</name>
    <dbReference type="NCBI Taxonomy" id="120398"/>
    <lineage>
        <taxon>Eukaryota</taxon>
        <taxon>Sar</taxon>
        <taxon>Stramenopiles</taxon>
        <taxon>Oomycota</taxon>
        <taxon>Saprolegniomycetes</taxon>
        <taxon>Saprolegniales</taxon>
        <taxon>Verrucalvaceae</taxon>
        <taxon>Aphanomyces</taxon>
    </lineage>
</organism>
<reference evidence="7 8" key="1">
    <citation type="submission" date="2019-03" db="EMBL/GenBank/DDBJ databases">
        <authorList>
            <person name="Gaulin E."/>
            <person name="Dumas B."/>
        </authorList>
    </citation>
    <scope>NUCLEOTIDE SEQUENCE [LARGE SCALE GENOMIC DNA]</scope>
    <source>
        <strain evidence="7">CBS 568.67</strain>
    </source>
</reference>
<dbReference type="EMBL" id="CAADRA010001158">
    <property type="protein sequence ID" value="VFT81698.1"/>
    <property type="molecule type" value="Genomic_DNA"/>
</dbReference>
<dbReference type="Gene3D" id="2.40.10.10">
    <property type="entry name" value="Trypsin-like serine proteases"/>
    <property type="match status" value="2"/>
</dbReference>
<dbReference type="InterPro" id="IPR003609">
    <property type="entry name" value="Pan_app"/>
</dbReference>
<proteinExistence type="predicted"/>
<protein>
    <submittedName>
        <fullName evidence="7">Aste57867_4593 protein</fullName>
    </submittedName>
</protein>
<dbReference type="EMBL" id="VJMH01001158">
    <property type="protein sequence ID" value="KAF0712943.1"/>
    <property type="molecule type" value="Genomic_DNA"/>
</dbReference>